<dbReference type="GO" id="GO:0005178">
    <property type="term" value="F:integrin binding"/>
    <property type="evidence" value="ECO:0007669"/>
    <property type="project" value="TreeGrafter"/>
</dbReference>
<keyword evidence="3" id="KW-0325">Glycoprotein</keyword>
<feature type="repeat" description="FG-GAP" evidence="4">
    <location>
        <begin position="120"/>
        <end position="181"/>
    </location>
</feature>
<feature type="repeat" description="FG-GAP" evidence="4">
    <location>
        <begin position="34"/>
        <end position="98"/>
    </location>
</feature>
<keyword evidence="1" id="KW-0732">Signal</keyword>
<dbReference type="GO" id="GO:0008305">
    <property type="term" value="C:integrin complex"/>
    <property type="evidence" value="ECO:0007669"/>
    <property type="project" value="InterPro"/>
</dbReference>
<dbReference type="Gene3D" id="2.130.10.130">
    <property type="entry name" value="Integrin alpha, N-terminal"/>
    <property type="match status" value="1"/>
</dbReference>
<proteinExistence type="inferred from homology"/>
<keyword evidence="5" id="KW-0130">Cell adhesion</keyword>
<dbReference type="GO" id="GO:0098609">
    <property type="term" value="P:cell-cell adhesion"/>
    <property type="evidence" value="ECO:0007669"/>
    <property type="project" value="TreeGrafter"/>
</dbReference>
<organism evidence="6 7">
    <name type="scientific">Oncorhynchus kisutch</name>
    <name type="common">Coho salmon</name>
    <name type="synonym">Salmo kisutch</name>
    <dbReference type="NCBI Taxonomy" id="8019"/>
    <lineage>
        <taxon>Eukaryota</taxon>
        <taxon>Metazoa</taxon>
        <taxon>Chordata</taxon>
        <taxon>Craniata</taxon>
        <taxon>Vertebrata</taxon>
        <taxon>Euteleostomi</taxon>
        <taxon>Actinopterygii</taxon>
        <taxon>Neopterygii</taxon>
        <taxon>Teleostei</taxon>
        <taxon>Protacanthopterygii</taxon>
        <taxon>Salmoniformes</taxon>
        <taxon>Salmonidae</taxon>
        <taxon>Salmoninae</taxon>
        <taxon>Oncorhynchus</taxon>
    </lineage>
</organism>
<evidence type="ECO:0000256" key="4">
    <source>
        <dbReference type="PROSITE-ProRule" id="PRU00803"/>
    </source>
</evidence>
<evidence type="ECO:0000313" key="7">
    <source>
        <dbReference type="Proteomes" id="UP000694557"/>
    </source>
</evidence>
<dbReference type="InterPro" id="IPR028994">
    <property type="entry name" value="Integrin_alpha_N"/>
</dbReference>
<dbReference type="PRINTS" id="PR01185">
    <property type="entry name" value="INTEGRINA"/>
</dbReference>
<dbReference type="GO" id="GO:0033627">
    <property type="term" value="P:cell adhesion mediated by integrin"/>
    <property type="evidence" value="ECO:0007669"/>
    <property type="project" value="TreeGrafter"/>
</dbReference>
<reference evidence="6" key="1">
    <citation type="submission" date="2025-08" db="UniProtKB">
        <authorList>
            <consortium name="Ensembl"/>
        </authorList>
    </citation>
    <scope>IDENTIFICATION</scope>
</reference>
<dbReference type="InterPro" id="IPR013519">
    <property type="entry name" value="Int_alpha_beta-p"/>
</dbReference>
<dbReference type="GO" id="GO:0007160">
    <property type="term" value="P:cell-matrix adhesion"/>
    <property type="evidence" value="ECO:0007669"/>
    <property type="project" value="TreeGrafter"/>
</dbReference>
<reference evidence="6" key="2">
    <citation type="submission" date="2025-09" db="UniProtKB">
        <authorList>
            <consortium name="Ensembl"/>
        </authorList>
    </citation>
    <scope>IDENTIFICATION</scope>
</reference>
<comment type="similarity">
    <text evidence="5">Belongs to the integrin alpha chain family.</text>
</comment>
<dbReference type="AlphaFoldDB" id="A0A8C7H9P1"/>
<accession>A0A8C7H9P1</accession>
<feature type="repeat" description="FG-GAP" evidence="4">
    <location>
        <begin position="299"/>
        <end position="365"/>
    </location>
</feature>
<dbReference type="PROSITE" id="PS51470">
    <property type="entry name" value="FG_GAP"/>
    <property type="match status" value="4"/>
</dbReference>
<evidence type="ECO:0000256" key="3">
    <source>
        <dbReference type="ARBA" id="ARBA00023180"/>
    </source>
</evidence>
<name>A0A8C7H9P1_ONCKI</name>
<dbReference type="PANTHER" id="PTHR23220">
    <property type="entry name" value="INTEGRIN ALPHA"/>
    <property type="match status" value="1"/>
</dbReference>
<gene>
    <name evidence="6" type="primary">ITGA8</name>
</gene>
<dbReference type="Ensembl" id="ENSOKIT00005058023.1">
    <property type="protein sequence ID" value="ENSOKIP00005054671.1"/>
    <property type="gene ID" value="ENSOKIG00005023068.1"/>
</dbReference>
<sequence length="405" mass="44485">MCAYRMYAFGGMLCRVVSVLWPVLSVVSGFNLHAERPAVYRGPEGSYFGYSVDFYRPTPESSTLSVLVGAPKANTSQPGIIEGGAVYYCPYPLNPDPTKQPYSCTQIPFDNTNNRMIKVNGTREPLEFKSHQWFGASVRTHKGKVVACAPLYHWRAVKVNGEKDPVGTCYVAVQNFSAYAEYSPCRTNDPDPEGQGFCQAGFSVDFTKEGTLVVGGPGSFYWQGQVMTAGVAEILNGYSLKAVLRRVPGEKHTHAAADTHDDSYLGYSVAVGEFTGDSEQGKRQHFHLCVFGHCCTSLTVESCCEMFCQMASYFGYSVAVTDLNGDGYDDVLVGAPLYMERERESKPKEVGRVYLYLQHSPLTFSEPLLLTGTHTFGRFGTAIAPLGDLNQDGYNGNYLCMCLCS</sequence>
<dbReference type="InterPro" id="IPR000413">
    <property type="entry name" value="Integrin_alpha"/>
</dbReference>
<keyword evidence="7" id="KW-1185">Reference proteome</keyword>
<dbReference type="GO" id="GO:0009897">
    <property type="term" value="C:external side of plasma membrane"/>
    <property type="evidence" value="ECO:0007669"/>
    <property type="project" value="TreeGrafter"/>
</dbReference>
<evidence type="ECO:0000256" key="5">
    <source>
        <dbReference type="RuleBase" id="RU003762"/>
    </source>
</evidence>
<dbReference type="SMART" id="SM00191">
    <property type="entry name" value="Int_alpha"/>
    <property type="match status" value="2"/>
</dbReference>
<dbReference type="Proteomes" id="UP000694557">
    <property type="component" value="Unassembled WGS sequence"/>
</dbReference>
<evidence type="ECO:0000256" key="1">
    <source>
        <dbReference type="ARBA" id="ARBA00022729"/>
    </source>
</evidence>
<dbReference type="GeneTree" id="ENSGT00940000156737"/>
<dbReference type="InterPro" id="IPR013517">
    <property type="entry name" value="FG-GAP"/>
</dbReference>
<protein>
    <submittedName>
        <fullName evidence="6">Integrin subunit alpha 8</fullName>
    </submittedName>
</protein>
<dbReference type="SUPFAM" id="SSF69318">
    <property type="entry name" value="Integrin alpha N-terminal domain"/>
    <property type="match status" value="1"/>
</dbReference>
<keyword evidence="5" id="KW-0675">Receptor</keyword>
<dbReference type="GO" id="GO:0007229">
    <property type="term" value="P:integrin-mediated signaling pathway"/>
    <property type="evidence" value="ECO:0007669"/>
    <property type="project" value="UniProtKB-KW"/>
</dbReference>
<evidence type="ECO:0000256" key="2">
    <source>
        <dbReference type="ARBA" id="ARBA00022737"/>
    </source>
</evidence>
<comment type="subcellular location">
    <subcellularLocation>
        <location evidence="5">Membrane</location>
        <topology evidence="5">Single-pass type I membrane protein</topology>
    </subcellularLocation>
</comment>
<evidence type="ECO:0000313" key="6">
    <source>
        <dbReference type="Ensembl" id="ENSOKIP00005054671.1"/>
    </source>
</evidence>
<dbReference type="PANTHER" id="PTHR23220:SF5">
    <property type="entry name" value="INTEGRIN ALPHA-8"/>
    <property type="match status" value="1"/>
</dbReference>
<keyword evidence="2" id="KW-0677">Repeat</keyword>
<dbReference type="Pfam" id="PF01839">
    <property type="entry name" value="FG-GAP"/>
    <property type="match status" value="1"/>
</dbReference>
<keyword evidence="5" id="KW-0401">Integrin</keyword>
<feature type="repeat" description="FG-GAP" evidence="4">
    <location>
        <begin position="186"/>
        <end position="238"/>
    </location>
</feature>